<dbReference type="EMBL" id="JACVEL010000009">
    <property type="protein sequence ID" value="MBC9813288.1"/>
    <property type="molecule type" value="Genomic_DNA"/>
</dbReference>
<accession>A0A8J6PEZ0</accession>
<protein>
    <submittedName>
        <fullName evidence="2">NifU family protein</fullName>
    </submittedName>
</protein>
<dbReference type="GO" id="GO:0005506">
    <property type="term" value="F:iron ion binding"/>
    <property type="evidence" value="ECO:0007669"/>
    <property type="project" value="InterPro"/>
</dbReference>
<keyword evidence="3" id="KW-1185">Reference proteome</keyword>
<dbReference type="GO" id="GO:0051536">
    <property type="term" value="F:iron-sulfur cluster binding"/>
    <property type="evidence" value="ECO:0007669"/>
    <property type="project" value="InterPro"/>
</dbReference>
<gene>
    <name evidence="2" type="ORF">H9Y05_12490</name>
</gene>
<dbReference type="InterPro" id="IPR034904">
    <property type="entry name" value="FSCA_dom_sf"/>
</dbReference>
<proteinExistence type="predicted"/>
<name>A0A8J6PEZ0_9FLAO</name>
<dbReference type="PANTHER" id="PTHR11178">
    <property type="entry name" value="IRON-SULFUR CLUSTER SCAFFOLD PROTEIN NFU-RELATED"/>
    <property type="match status" value="1"/>
</dbReference>
<organism evidence="2 3">
    <name type="scientific">Taishania pollutisoli</name>
    <dbReference type="NCBI Taxonomy" id="2766479"/>
    <lineage>
        <taxon>Bacteria</taxon>
        <taxon>Pseudomonadati</taxon>
        <taxon>Bacteroidota</taxon>
        <taxon>Flavobacteriia</taxon>
        <taxon>Flavobacteriales</taxon>
        <taxon>Crocinitomicaceae</taxon>
        <taxon>Taishania</taxon>
    </lineage>
</organism>
<dbReference type="SUPFAM" id="SSF117916">
    <property type="entry name" value="Fe-S cluster assembly (FSCA) domain-like"/>
    <property type="match status" value="1"/>
</dbReference>
<dbReference type="Pfam" id="PF01106">
    <property type="entry name" value="NifU"/>
    <property type="match status" value="1"/>
</dbReference>
<dbReference type="Proteomes" id="UP000652681">
    <property type="component" value="Unassembled WGS sequence"/>
</dbReference>
<dbReference type="GO" id="GO:0016226">
    <property type="term" value="P:iron-sulfur cluster assembly"/>
    <property type="evidence" value="ECO:0007669"/>
    <property type="project" value="InterPro"/>
</dbReference>
<comment type="caution">
    <text evidence="2">The sequence shown here is derived from an EMBL/GenBank/DDBJ whole genome shotgun (WGS) entry which is preliminary data.</text>
</comment>
<evidence type="ECO:0000259" key="1">
    <source>
        <dbReference type="Pfam" id="PF01106"/>
    </source>
</evidence>
<reference evidence="2" key="1">
    <citation type="submission" date="2020-09" db="EMBL/GenBank/DDBJ databases">
        <title>Taishania pollutisoli gen. nov., sp. nov., Isolated from Tetrabromobisphenol A-Contaminated Soil.</title>
        <authorList>
            <person name="Chen Q."/>
        </authorList>
    </citation>
    <scope>NUCLEOTIDE SEQUENCE</scope>
    <source>
        <strain evidence="2">CZZ-1</strain>
    </source>
</reference>
<dbReference type="RefSeq" id="WP_205729605.1">
    <property type="nucleotide sequence ID" value="NZ_JACVEL010000009.1"/>
</dbReference>
<dbReference type="AlphaFoldDB" id="A0A8J6PEZ0"/>
<sequence>MILNKEELAVKINEALEQLRPYLNEDGGDMELVGITDEGVAQVKLLGACSGCSMSAMTLKAGLEAQVKKVVPEIVAVEAINMEEFIQE</sequence>
<feature type="domain" description="NIF system FeS cluster assembly NifU C-terminal" evidence="1">
    <location>
        <begin position="12"/>
        <end position="78"/>
    </location>
</feature>
<evidence type="ECO:0000313" key="3">
    <source>
        <dbReference type="Proteomes" id="UP000652681"/>
    </source>
</evidence>
<dbReference type="InterPro" id="IPR001075">
    <property type="entry name" value="NIF_FeS_clus_asmbl_NifU_C"/>
</dbReference>
<evidence type="ECO:0000313" key="2">
    <source>
        <dbReference type="EMBL" id="MBC9813288.1"/>
    </source>
</evidence>
<dbReference type="Gene3D" id="3.30.300.130">
    <property type="entry name" value="Fe-S cluster assembly (FSCA)"/>
    <property type="match status" value="1"/>
</dbReference>